<dbReference type="HOGENOM" id="CLU_000288_6_10_1"/>
<protein>
    <recommendedName>
        <fullName evidence="2">Nephrocystin 3-like N-terminal domain-containing protein</fullName>
    </recommendedName>
</protein>
<dbReference type="Pfam" id="PF24883">
    <property type="entry name" value="NPHP3_N"/>
    <property type="match status" value="1"/>
</dbReference>
<evidence type="ECO:0000313" key="4">
    <source>
        <dbReference type="Proteomes" id="UP000027265"/>
    </source>
</evidence>
<dbReference type="AlphaFoldDB" id="A0A067PY04"/>
<evidence type="ECO:0000259" key="2">
    <source>
        <dbReference type="Pfam" id="PF24883"/>
    </source>
</evidence>
<dbReference type="Gene3D" id="3.40.50.300">
    <property type="entry name" value="P-loop containing nucleotide triphosphate hydrolases"/>
    <property type="match status" value="1"/>
</dbReference>
<dbReference type="InterPro" id="IPR027417">
    <property type="entry name" value="P-loop_NTPase"/>
</dbReference>
<organism evidence="3 4">
    <name type="scientific">Jaapia argillacea MUCL 33604</name>
    <dbReference type="NCBI Taxonomy" id="933084"/>
    <lineage>
        <taxon>Eukaryota</taxon>
        <taxon>Fungi</taxon>
        <taxon>Dikarya</taxon>
        <taxon>Basidiomycota</taxon>
        <taxon>Agaricomycotina</taxon>
        <taxon>Agaricomycetes</taxon>
        <taxon>Agaricomycetidae</taxon>
        <taxon>Jaapiales</taxon>
        <taxon>Jaapiaceae</taxon>
        <taxon>Jaapia</taxon>
    </lineage>
</organism>
<accession>A0A067PY04</accession>
<dbReference type="OrthoDB" id="4760524at2759"/>
<keyword evidence="1" id="KW-0677">Repeat</keyword>
<dbReference type="EMBL" id="KL197715">
    <property type="protein sequence ID" value="KDQ59703.1"/>
    <property type="molecule type" value="Genomic_DNA"/>
</dbReference>
<dbReference type="STRING" id="933084.A0A067PY04"/>
<dbReference type="Proteomes" id="UP000027265">
    <property type="component" value="Unassembled WGS sequence"/>
</dbReference>
<dbReference type="SUPFAM" id="SSF52540">
    <property type="entry name" value="P-loop containing nucleoside triphosphate hydrolases"/>
    <property type="match status" value="1"/>
</dbReference>
<evidence type="ECO:0000256" key="1">
    <source>
        <dbReference type="ARBA" id="ARBA00022737"/>
    </source>
</evidence>
<dbReference type="InterPro" id="IPR056884">
    <property type="entry name" value="NPHP3-like_N"/>
</dbReference>
<evidence type="ECO:0000313" key="3">
    <source>
        <dbReference type="EMBL" id="KDQ59703.1"/>
    </source>
</evidence>
<gene>
    <name evidence="3" type="ORF">JAAARDRAFT_629791</name>
</gene>
<proteinExistence type="predicted"/>
<dbReference type="InParanoid" id="A0A067PY04"/>
<dbReference type="PANTHER" id="PTHR10039">
    <property type="entry name" value="AMELOGENIN"/>
    <property type="match status" value="1"/>
</dbReference>
<reference evidence="4" key="1">
    <citation type="journal article" date="2014" name="Proc. Natl. Acad. Sci. U.S.A.">
        <title>Extensive sampling of basidiomycete genomes demonstrates inadequacy of the white-rot/brown-rot paradigm for wood decay fungi.</title>
        <authorList>
            <person name="Riley R."/>
            <person name="Salamov A.A."/>
            <person name="Brown D.W."/>
            <person name="Nagy L.G."/>
            <person name="Floudas D."/>
            <person name="Held B.W."/>
            <person name="Levasseur A."/>
            <person name="Lombard V."/>
            <person name="Morin E."/>
            <person name="Otillar R."/>
            <person name="Lindquist E.A."/>
            <person name="Sun H."/>
            <person name="LaButti K.M."/>
            <person name="Schmutz J."/>
            <person name="Jabbour D."/>
            <person name="Luo H."/>
            <person name="Baker S.E."/>
            <person name="Pisabarro A.G."/>
            <person name="Walton J.D."/>
            <person name="Blanchette R.A."/>
            <person name="Henrissat B."/>
            <person name="Martin F."/>
            <person name="Cullen D."/>
            <person name="Hibbett D.S."/>
            <person name="Grigoriev I.V."/>
        </authorList>
    </citation>
    <scope>NUCLEOTIDE SEQUENCE [LARGE SCALE GENOMIC DNA]</scope>
    <source>
        <strain evidence="4">MUCL 33604</strain>
    </source>
</reference>
<name>A0A067PY04_9AGAM</name>
<dbReference type="PANTHER" id="PTHR10039:SF16">
    <property type="entry name" value="GPI INOSITOL-DEACYLASE"/>
    <property type="match status" value="1"/>
</dbReference>
<sequence>MSTDTIPPFDPIHQLLGPHIALKVAHNCQERRECQEGSRDEVIDLILDWATEENAPPILWLHGPAGSGKSTIALTVCSKFAIKDESYDTPPPRRQLAASWFFSRDANRTTTIGFFTTIAYHLAQSQEFLRGDMEKTLRNEPSIVHQNLKDQLTKLILDQIQPWAESLRRPIIIVVDALDECAQGDAQRLVEVLVDTFQDNRNLPIRFVLTTRNDYAPVEGQYRLNSEMIRMVDLWKYDARASIRRFFEVELGKVERRRSRLIGAVRPWPSQSQLDTLTRKAGGLFIYASTLVAFVGDNQGRPDQKLDEAMKPEYDSLDALYQQVLDNAPPSRTTRFRHIIGIILYVPNRFTIVDLACFVGADAVDIRADFEGYGSIFMIPDHDNGFIEILHASLSDFLSTEERSKNYFICYRKHVLLFLGDCIQLLLQEYSSFPNGPPCMPRHLATCSAAVSYAYVYWLLHLCDALEFYSSSLLMDSALVARLIDLFSNIQSKGSVEMWMVVVPRHRFKAIIYVLSNIQNNQDPSSQPSVAASSLLRSLLGSFQEAISRHMALGLPLCQKVRFRTL</sequence>
<keyword evidence="4" id="KW-1185">Reference proteome</keyword>
<feature type="domain" description="Nephrocystin 3-like N-terminal" evidence="2">
    <location>
        <begin position="47"/>
        <end position="212"/>
    </location>
</feature>